<dbReference type="AlphaFoldDB" id="A0A4P7NSJ0"/>
<dbReference type="EMBL" id="CP034209">
    <property type="protein sequence ID" value="QBZ65289.1"/>
    <property type="molecule type" value="Genomic_DNA"/>
</dbReference>
<organism evidence="1 2">
    <name type="scientific">Pyricularia oryzae</name>
    <name type="common">Rice blast fungus</name>
    <name type="synonym">Magnaporthe oryzae</name>
    <dbReference type="NCBI Taxonomy" id="318829"/>
    <lineage>
        <taxon>Eukaryota</taxon>
        <taxon>Fungi</taxon>
        <taxon>Dikarya</taxon>
        <taxon>Ascomycota</taxon>
        <taxon>Pezizomycotina</taxon>
        <taxon>Sordariomycetes</taxon>
        <taxon>Sordariomycetidae</taxon>
        <taxon>Magnaporthales</taxon>
        <taxon>Pyriculariaceae</taxon>
        <taxon>Pyricularia</taxon>
    </lineage>
</organism>
<protein>
    <submittedName>
        <fullName evidence="1">Uncharacterized protein</fullName>
    </submittedName>
</protein>
<dbReference type="Proteomes" id="UP000294847">
    <property type="component" value="Chromosome 6"/>
</dbReference>
<reference evidence="1 2" key="1">
    <citation type="journal article" date="2019" name="Mol. Biol. Evol.">
        <title>Blast fungal genomes show frequent chromosomal changes, gene gains and losses, and effector gene turnover.</title>
        <authorList>
            <person name="Gomez Luciano L.B."/>
            <person name="Jason Tsai I."/>
            <person name="Chuma I."/>
            <person name="Tosa Y."/>
            <person name="Chen Y.H."/>
            <person name="Li J.Y."/>
            <person name="Li M.Y."/>
            <person name="Jade Lu M.Y."/>
            <person name="Nakayashiki H."/>
            <person name="Li W.H."/>
        </authorList>
    </citation>
    <scope>NUCLEOTIDE SEQUENCE [LARGE SCALE GENOMIC DNA]</scope>
    <source>
        <strain evidence="1">MZ5-1-6</strain>
    </source>
</reference>
<sequence length="77" mass="8720">MWPRRLQDSAVFEPQAPASESLRTPMLGLVLVAEARMVGLLTAAGCARRLSSRDPMVEDRWHHSMKRWSEAGERCNL</sequence>
<accession>A0A4P7NSJ0</accession>
<proteinExistence type="predicted"/>
<evidence type="ECO:0000313" key="1">
    <source>
        <dbReference type="EMBL" id="QBZ65289.1"/>
    </source>
</evidence>
<evidence type="ECO:0000313" key="2">
    <source>
        <dbReference type="Proteomes" id="UP000294847"/>
    </source>
</evidence>
<gene>
    <name evidence="1" type="ORF">PoMZ_06996</name>
</gene>
<name>A0A4P7NSJ0_PYROR</name>